<dbReference type="EMBL" id="JARBJD010000142">
    <property type="protein sequence ID" value="KAK2950112.1"/>
    <property type="molecule type" value="Genomic_DNA"/>
</dbReference>
<name>A0ABQ9XHJ6_9EUKA</name>
<protein>
    <submittedName>
        <fullName evidence="1">Uncharacterized protein</fullName>
    </submittedName>
</protein>
<sequence>MEILDTLTFWCSFKVRYLLVKADLVPQLNMTLNPQSLSFAEAVNIHTNLLSSITYSLWLTTPDCLEELEIKDADGQLTVHKTVFQQVLTPSEKYICHLCLNRYSITDVKLSDMFMILLTRLLRICPYYQPTMEFVLHMPLFLSIPSCLTFFESERSIWNFLSLIVGIQREWNKTGGVLRQMWKKVVRILRMEGCEDAMEAKLQNDKNTFIGGSIVARSIEWNNLQGMNLPE</sequence>
<evidence type="ECO:0000313" key="1">
    <source>
        <dbReference type="EMBL" id="KAK2950112.1"/>
    </source>
</evidence>
<comment type="caution">
    <text evidence="1">The sequence shown here is derived from an EMBL/GenBank/DDBJ whole genome shotgun (WGS) entry which is preliminary data.</text>
</comment>
<reference evidence="1 2" key="1">
    <citation type="journal article" date="2022" name="bioRxiv">
        <title>Genomics of Preaxostyla Flagellates Illuminates Evolutionary Transitions and the Path Towards Mitochondrial Loss.</title>
        <authorList>
            <person name="Novak L.V.F."/>
            <person name="Treitli S.C."/>
            <person name="Pyrih J."/>
            <person name="Halakuc P."/>
            <person name="Pipaliya S.V."/>
            <person name="Vacek V."/>
            <person name="Brzon O."/>
            <person name="Soukal P."/>
            <person name="Eme L."/>
            <person name="Dacks J.B."/>
            <person name="Karnkowska A."/>
            <person name="Elias M."/>
            <person name="Hampl V."/>
        </authorList>
    </citation>
    <scope>NUCLEOTIDE SEQUENCE [LARGE SCALE GENOMIC DNA]</scope>
    <source>
        <strain evidence="1">NAU3</strain>
        <tissue evidence="1">Gut</tissue>
    </source>
</reference>
<evidence type="ECO:0000313" key="2">
    <source>
        <dbReference type="Proteomes" id="UP001281761"/>
    </source>
</evidence>
<accession>A0ABQ9XHJ6</accession>
<organism evidence="1 2">
    <name type="scientific">Blattamonas nauphoetae</name>
    <dbReference type="NCBI Taxonomy" id="2049346"/>
    <lineage>
        <taxon>Eukaryota</taxon>
        <taxon>Metamonada</taxon>
        <taxon>Preaxostyla</taxon>
        <taxon>Oxymonadida</taxon>
        <taxon>Blattamonas</taxon>
    </lineage>
</organism>
<keyword evidence="2" id="KW-1185">Reference proteome</keyword>
<gene>
    <name evidence="1" type="ORF">BLNAU_14914</name>
</gene>
<proteinExistence type="predicted"/>
<dbReference type="Proteomes" id="UP001281761">
    <property type="component" value="Unassembled WGS sequence"/>
</dbReference>